<evidence type="ECO:0000256" key="9">
    <source>
        <dbReference type="ARBA" id="ARBA00022806"/>
    </source>
</evidence>
<keyword evidence="8" id="KW-0378">Hydrolase</keyword>
<dbReference type="GO" id="GO:0006139">
    <property type="term" value="P:nucleobase-containing compound metabolic process"/>
    <property type="evidence" value="ECO:0007669"/>
    <property type="project" value="InterPro"/>
</dbReference>
<feature type="region of interest" description="Disordered" evidence="22">
    <location>
        <begin position="198"/>
        <end position="219"/>
    </location>
</feature>
<feature type="domain" description="Helicase ATP-binding" evidence="23">
    <location>
        <begin position="16"/>
        <end position="415"/>
    </location>
</feature>
<feature type="region of interest" description="Disordered" evidence="22">
    <location>
        <begin position="106"/>
        <end position="125"/>
    </location>
</feature>
<evidence type="ECO:0000256" key="22">
    <source>
        <dbReference type="SAM" id="MobiDB-lite"/>
    </source>
</evidence>
<feature type="compositionally biased region" description="Acidic residues" evidence="22">
    <location>
        <begin position="207"/>
        <end position="216"/>
    </location>
</feature>
<protein>
    <recommendedName>
        <fullName evidence="5">ATP-dependent DNA helicase CHL1</fullName>
        <ecNumber evidence="17">5.6.2.3</ecNumber>
    </recommendedName>
    <alternativeName>
        <fullName evidence="4">ATP-dependent DNA helicase chl1</fullName>
    </alternativeName>
    <alternativeName>
        <fullName evidence="16">Chromosome loss protein 1</fullName>
    </alternativeName>
    <alternativeName>
        <fullName evidence="18 19">DNA 5'-3' helicase CHL1</fullName>
    </alternativeName>
</protein>
<dbReference type="GO" id="GO:0051536">
    <property type="term" value="F:iron-sulfur cluster binding"/>
    <property type="evidence" value="ECO:0007669"/>
    <property type="project" value="UniProtKB-KW"/>
</dbReference>
<dbReference type="CDD" id="cd18788">
    <property type="entry name" value="SF2_C_XPD"/>
    <property type="match status" value="1"/>
</dbReference>
<keyword evidence="9 24" id="KW-0347">Helicase</keyword>
<evidence type="ECO:0000313" key="25">
    <source>
        <dbReference type="Proteomes" id="UP001150907"/>
    </source>
</evidence>
<keyword evidence="11" id="KW-0408">Iron</keyword>
<dbReference type="GO" id="GO:0043139">
    <property type="term" value="F:5'-3' DNA helicase activity"/>
    <property type="evidence" value="ECO:0007669"/>
    <property type="project" value="UniProtKB-EC"/>
</dbReference>
<evidence type="ECO:0000313" key="24">
    <source>
        <dbReference type="EMBL" id="KAJ2005667.1"/>
    </source>
</evidence>
<dbReference type="InterPro" id="IPR014013">
    <property type="entry name" value="Helic_SF1/SF2_ATP-bd_DinG/Rad3"/>
</dbReference>
<evidence type="ECO:0000256" key="16">
    <source>
        <dbReference type="ARBA" id="ARBA00029709"/>
    </source>
</evidence>
<dbReference type="PANTHER" id="PTHR11472:SF41">
    <property type="entry name" value="ATP-DEPENDENT DNA HELICASE DDX11-RELATED"/>
    <property type="match status" value="1"/>
</dbReference>
<dbReference type="EMBL" id="JANBQF010000090">
    <property type="protein sequence ID" value="KAJ2005667.1"/>
    <property type="molecule type" value="Genomic_DNA"/>
</dbReference>
<comment type="subcellular location">
    <subcellularLocation>
        <location evidence="2">Nucleus</location>
    </subcellularLocation>
</comment>
<feature type="region of interest" description="Disordered" evidence="22">
    <location>
        <begin position="473"/>
        <end position="523"/>
    </location>
</feature>
<dbReference type="GO" id="GO:0046872">
    <property type="term" value="F:metal ion binding"/>
    <property type="evidence" value="ECO:0007669"/>
    <property type="project" value="UniProtKB-KW"/>
</dbReference>
<dbReference type="PANTHER" id="PTHR11472">
    <property type="entry name" value="DNA REPAIR DEAD HELICASE RAD3/XP-D SUBFAMILY MEMBER"/>
    <property type="match status" value="1"/>
</dbReference>
<dbReference type="SMART" id="SM00491">
    <property type="entry name" value="HELICc2"/>
    <property type="match status" value="1"/>
</dbReference>
<dbReference type="SMART" id="SM00488">
    <property type="entry name" value="DEXDc2"/>
    <property type="match status" value="1"/>
</dbReference>
<accession>A0A9W8BG11</accession>
<comment type="function">
    <text evidence="20">ATP-dependent DNA helicase important for chromosome transmission and normal cell cycle progression in G(2)/M. May have a role in changing DNA topology to allow the loading of proteins involved in maintaining sister chromatid cohesion in the vicinity of the centromeres. Has a specific role in chromosome segregation during meiosis II.</text>
</comment>
<dbReference type="EC" id="5.6.2.3" evidence="17"/>
<evidence type="ECO:0000256" key="20">
    <source>
        <dbReference type="ARBA" id="ARBA00045702"/>
    </source>
</evidence>
<keyword evidence="25" id="KW-1185">Reference proteome</keyword>
<dbReference type="AlphaFoldDB" id="A0A9W8BG11"/>
<dbReference type="InterPro" id="IPR027417">
    <property type="entry name" value="P-loop_NTPase"/>
</dbReference>
<keyword evidence="10" id="KW-0067">ATP-binding</keyword>
<dbReference type="GO" id="GO:0005524">
    <property type="term" value="F:ATP binding"/>
    <property type="evidence" value="ECO:0007669"/>
    <property type="project" value="UniProtKB-KW"/>
</dbReference>
<sequence>MANVREEKRLETPQTADEFSFPMAKAYDIQVEFMQRLFETIERQEVAIFESPTGTGKSLSIICGALTWLQRNAARDEAEGAVGEQGKEAPDDGPKPDWVVAYEQRQGLAGGRGSSGRAAKAEARERFRRWEAATRRREARQARSGDKWQARSAAAGSKRTHSDEEEEEEEARMVVDACGSDGEGAAPEIERLLARRRAGHVGSDGSESSESEPDEPSETKVLYASRTHSQLQQFVGEIKRTRFAHQIKCVALGSRWQLCTNGAVRRSCATPQALNERCIELGAGCALQPRGHTALLDFRDAVTVADIEDLAAAGRAAGTCAYYGARAAVAAAHVVALPYAALLSRSARAALGVQVRGNVVVVDEAHNVVDALLALHSAALAHRAVRLLLDVLTRYVARFWRRLGPANATHLRHAVALLRALDKFMRQAEVGGAARVLPVNEFLHLAHADHINVYRIDRFLRESRVGRKLNMFAEKRAAGSQPPPAKRPQPDTQGKRPQAHAPAVSSSALPAPPPPLPPPSSTLPAAAIAALEEFMACLGRPDRAGSRLVVRAVPQADGASEVELKYLLLDPSEPFAELCAEARAVVLAGGTMQPADDVIEQLLPPSSPSAVKLPRLDPANARVFAWRHVVDPSHVLPLVVASGPTGEALRFARDDQADARRLREAGLALAALVPVIPGGAVAFFPSYALLARMHAAWTEAGIVERMARRKPVFMETSSFSSSAEDDVLARYTAEVRRPGSTGALLLSVVGGRLSEGINFADDLGRAVIMIGVPFPNLASPELAERLAYYQDKSNAPRDPKNSMGPRARRFYEALCMRAVNQSIGRAIRHRADYAAILFLDSRYAEPRIASKLPKWITNESISATKFGPALAQLVSFYKRDFTA</sequence>
<evidence type="ECO:0000256" key="2">
    <source>
        <dbReference type="ARBA" id="ARBA00004123"/>
    </source>
</evidence>
<feature type="compositionally biased region" description="Basic and acidic residues" evidence="22">
    <location>
        <begin position="131"/>
        <end position="149"/>
    </location>
</feature>
<evidence type="ECO:0000256" key="6">
    <source>
        <dbReference type="ARBA" id="ARBA00022723"/>
    </source>
</evidence>
<evidence type="ECO:0000256" key="18">
    <source>
        <dbReference type="ARBA" id="ARBA00044998"/>
    </source>
</evidence>
<evidence type="ECO:0000256" key="1">
    <source>
        <dbReference type="ARBA" id="ARBA00001966"/>
    </source>
</evidence>
<dbReference type="GO" id="GO:0005634">
    <property type="term" value="C:nucleus"/>
    <property type="evidence" value="ECO:0007669"/>
    <property type="project" value="UniProtKB-SubCell"/>
</dbReference>
<feature type="compositionally biased region" description="Basic and acidic residues" evidence="22">
    <location>
        <begin position="85"/>
        <end position="95"/>
    </location>
</feature>
<feature type="compositionally biased region" description="Pro residues" evidence="22">
    <location>
        <begin position="510"/>
        <end position="521"/>
    </location>
</feature>
<dbReference type="PROSITE" id="PS51193">
    <property type="entry name" value="HELICASE_ATP_BIND_2"/>
    <property type="match status" value="1"/>
</dbReference>
<evidence type="ECO:0000256" key="19">
    <source>
        <dbReference type="ARBA" id="ARBA00045008"/>
    </source>
</evidence>
<evidence type="ECO:0000256" key="11">
    <source>
        <dbReference type="ARBA" id="ARBA00023004"/>
    </source>
</evidence>
<dbReference type="Pfam" id="PF13307">
    <property type="entry name" value="Helicase_C_2"/>
    <property type="match status" value="1"/>
</dbReference>
<dbReference type="Pfam" id="PF06733">
    <property type="entry name" value="DEAD_2"/>
    <property type="match status" value="1"/>
</dbReference>
<dbReference type="InterPro" id="IPR010614">
    <property type="entry name" value="RAD3-like_helicase_DEAD"/>
</dbReference>
<dbReference type="SUPFAM" id="SSF52540">
    <property type="entry name" value="P-loop containing nucleoside triphosphate hydrolases"/>
    <property type="match status" value="1"/>
</dbReference>
<dbReference type="GO" id="GO:0003677">
    <property type="term" value="F:DNA binding"/>
    <property type="evidence" value="ECO:0007669"/>
    <property type="project" value="InterPro"/>
</dbReference>
<dbReference type="GO" id="GO:0034085">
    <property type="term" value="P:establishment of sister chromatid cohesion"/>
    <property type="evidence" value="ECO:0007669"/>
    <property type="project" value="TreeGrafter"/>
</dbReference>
<evidence type="ECO:0000256" key="13">
    <source>
        <dbReference type="ARBA" id="ARBA00023235"/>
    </source>
</evidence>
<gene>
    <name evidence="24" type="primary">DDX11</name>
    <name evidence="24" type="ORF">H4R26_001828</name>
</gene>
<evidence type="ECO:0000259" key="23">
    <source>
        <dbReference type="PROSITE" id="PS51193"/>
    </source>
</evidence>
<reference evidence="24" key="1">
    <citation type="submission" date="2022-07" db="EMBL/GenBank/DDBJ databases">
        <title>Phylogenomic reconstructions and comparative analyses of Kickxellomycotina fungi.</title>
        <authorList>
            <person name="Reynolds N.K."/>
            <person name="Stajich J.E."/>
            <person name="Barry K."/>
            <person name="Grigoriev I.V."/>
            <person name="Crous P."/>
            <person name="Smith M.E."/>
        </authorList>
    </citation>
    <scope>NUCLEOTIDE SEQUENCE</scope>
    <source>
        <strain evidence="24">IMI 214461</strain>
    </source>
</reference>
<dbReference type="InterPro" id="IPR045028">
    <property type="entry name" value="DinG/Rad3-like"/>
</dbReference>
<comment type="catalytic activity">
    <reaction evidence="21">
        <text>ATP + H2O = ADP + phosphate + H(+)</text>
        <dbReference type="Rhea" id="RHEA:13065"/>
        <dbReference type="ChEBI" id="CHEBI:15377"/>
        <dbReference type="ChEBI" id="CHEBI:15378"/>
        <dbReference type="ChEBI" id="CHEBI:30616"/>
        <dbReference type="ChEBI" id="CHEBI:43474"/>
        <dbReference type="ChEBI" id="CHEBI:456216"/>
        <dbReference type="EC" id="5.6.2.3"/>
    </reaction>
</comment>
<evidence type="ECO:0000256" key="10">
    <source>
        <dbReference type="ARBA" id="ARBA00022840"/>
    </source>
</evidence>
<dbReference type="InterPro" id="IPR006555">
    <property type="entry name" value="ATP-dep_Helicase_C"/>
</dbReference>
<evidence type="ECO:0000256" key="14">
    <source>
        <dbReference type="ARBA" id="ARBA00023242"/>
    </source>
</evidence>
<comment type="caution">
    <text evidence="24">The sequence shown here is derived from an EMBL/GenBank/DDBJ whole genome shotgun (WGS) entry which is preliminary data.</text>
</comment>
<keyword evidence="7" id="KW-0547">Nucleotide-binding</keyword>
<dbReference type="Proteomes" id="UP001150907">
    <property type="component" value="Unassembled WGS sequence"/>
</dbReference>
<dbReference type="GO" id="GO:0016818">
    <property type="term" value="F:hydrolase activity, acting on acid anhydrides, in phosphorus-containing anhydrides"/>
    <property type="evidence" value="ECO:0007669"/>
    <property type="project" value="InterPro"/>
</dbReference>
<proteinExistence type="inferred from homology"/>
<keyword evidence="6" id="KW-0479">Metal-binding</keyword>
<feature type="region of interest" description="Disordered" evidence="22">
    <location>
        <begin position="77"/>
        <end position="97"/>
    </location>
</feature>
<evidence type="ECO:0000256" key="7">
    <source>
        <dbReference type="ARBA" id="ARBA00022741"/>
    </source>
</evidence>
<evidence type="ECO:0000256" key="21">
    <source>
        <dbReference type="ARBA" id="ARBA00048954"/>
    </source>
</evidence>
<evidence type="ECO:0000256" key="8">
    <source>
        <dbReference type="ARBA" id="ARBA00022801"/>
    </source>
</evidence>
<dbReference type="Gene3D" id="3.40.50.300">
    <property type="entry name" value="P-loop containing nucleotide triphosphate hydrolases"/>
    <property type="match status" value="3"/>
</dbReference>
<evidence type="ECO:0000256" key="3">
    <source>
        <dbReference type="ARBA" id="ARBA00008435"/>
    </source>
</evidence>
<feature type="region of interest" description="Disordered" evidence="22">
    <location>
        <begin position="131"/>
        <end position="182"/>
    </location>
</feature>
<evidence type="ECO:0000256" key="12">
    <source>
        <dbReference type="ARBA" id="ARBA00023014"/>
    </source>
</evidence>
<feature type="compositionally biased region" description="Low complexity" evidence="22">
    <location>
        <begin position="499"/>
        <end position="509"/>
    </location>
</feature>
<keyword evidence="15" id="KW-0131">Cell cycle</keyword>
<comment type="cofactor">
    <cofactor evidence="1">
        <name>[4Fe-4S] cluster</name>
        <dbReference type="ChEBI" id="CHEBI:49883"/>
    </cofactor>
</comment>
<evidence type="ECO:0000256" key="17">
    <source>
        <dbReference type="ARBA" id="ARBA00044969"/>
    </source>
</evidence>
<keyword evidence="14" id="KW-0539">Nucleus</keyword>
<organism evidence="24 25">
    <name type="scientific">Coemansia thaxteri</name>
    <dbReference type="NCBI Taxonomy" id="2663907"/>
    <lineage>
        <taxon>Eukaryota</taxon>
        <taxon>Fungi</taxon>
        <taxon>Fungi incertae sedis</taxon>
        <taxon>Zoopagomycota</taxon>
        <taxon>Kickxellomycotina</taxon>
        <taxon>Kickxellomycetes</taxon>
        <taxon>Kickxellales</taxon>
        <taxon>Kickxellaceae</taxon>
        <taxon>Coemansia</taxon>
    </lineage>
</organism>
<keyword evidence="13" id="KW-0413">Isomerase</keyword>
<evidence type="ECO:0000256" key="15">
    <source>
        <dbReference type="ARBA" id="ARBA00023306"/>
    </source>
</evidence>
<dbReference type="OrthoDB" id="267079at2759"/>
<comment type="similarity">
    <text evidence="3">Belongs to the DEAD box helicase family. DEAH subfamily. DDX11/CHL1 sub-subfamily.</text>
</comment>
<keyword evidence="12" id="KW-0411">Iron-sulfur</keyword>
<evidence type="ECO:0000256" key="4">
    <source>
        <dbReference type="ARBA" id="ARBA00016387"/>
    </source>
</evidence>
<dbReference type="NCBIfam" id="TIGR00604">
    <property type="entry name" value="rad3"/>
    <property type="match status" value="1"/>
</dbReference>
<dbReference type="InterPro" id="IPR013020">
    <property type="entry name" value="Rad3/Chl1-like"/>
</dbReference>
<dbReference type="InterPro" id="IPR006554">
    <property type="entry name" value="Helicase-like_DEXD_c2"/>
</dbReference>
<evidence type="ECO:0000256" key="5">
    <source>
        <dbReference type="ARBA" id="ARBA00017386"/>
    </source>
</evidence>
<name>A0A9W8BG11_9FUNG</name>